<organism evidence="1 2">
    <name type="scientific">Sphingomonas alpina</name>
    <dbReference type="NCBI Taxonomy" id="653931"/>
    <lineage>
        <taxon>Bacteria</taxon>
        <taxon>Pseudomonadati</taxon>
        <taxon>Pseudomonadota</taxon>
        <taxon>Alphaproteobacteria</taxon>
        <taxon>Sphingomonadales</taxon>
        <taxon>Sphingomonadaceae</taxon>
        <taxon>Sphingomonas</taxon>
    </lineage>
</organism>
<protein>
    <recommendedName>
        <fullName evidence="3">Restriction endonuclease</fullName>
    </recommendedName>
</protein>
<gene>
    <name evidence="1" type="ORF">H3Z74_23950</name>
</gene>
<dbReference type="KEGG" id="spap:H3Z74_23950"/>
<evidence type="ECO:0008006" key="3">
    <source>
        <dbReference type="Google" id="ProtNLM"/>
    </source>
</evidence>
<evidence type="ECO:0000313" key="2">
    <source>
        <dbReference type="Proteomes" id="UP000516148"/>
    </source>
</evidence>
<proteinExistence type="predicted"/>
<name>A0A7H0LIY3_9SPHN</name>
<dbReference type="EMBL" id="CP061038">
    <property type="protein sequence ID" value="QNQ09636.1"/>
    <property type="molecule type" value="Genomic_DNA"/>
</dbReference>
<keyword evidence="2" id="KW-1185">Reference proteome</keyword>
<dbReference type="Proteomes" id="UP000516148">
    <property type="component" value="Chromosome"/>
</dbReference>
<sequence>MLVTDIDPDPAGCPTFDLSDLEPAELDQLAKTIGGSVVLIVPVPSIGSSNSHIDICDDLIEASWVAECIATVAASVTAREDYDRTAYRTRYLLSVKEPRPGFGLVIRKCATLFAREDEEFGEGGIYRYDAVRGEVLDYEDELHRRTCRVPEILESYYANLVGGAYSEFRSEAPERYADDLARHPERRVEFWKSAFSGRLGTACYTSCDSWLIPADIEPDTLFEATHQKYRTEEFLEGQILTIANASYAVADGVMMHFPMSLYFKSRVCASFAVLEHGESWPSESFDWSDASFTHSPYWHMRRSGLPEIMRAPDPRDAACLVDSNGSLVIINDGKFRHILYDTKLLPPGDVASLHSTLMDTSELIATGMGGSPAVTCDWATLTDELFEQLCYDVILAHPRFDPDTIRKHGKSRSRDGGRDIEVFDMPRHTGGIRRKWIFQCKLVRGGGSLSATKVLDIGDMLDHYGVGGFGVMTSAPIDATLYDKLDSVCDRRGVEKLTFSVLELERALARNPVLKDRYFGADGVDPTAGASS</sequence>
<dbReference type="RefSeq" id="WP_187761947.1">
    <property type="nucleotide sequence ID" value="NZ_CP061038.1"/>
</dbReference>
<reference evidence="1 2" key="1">
    <citation type="submission" date="2020-09" db="EMBL/GenBank/DDBJ databases">
        <title>Sphingomonas sp., a new species isolated from pork steak.</title>
        <authorList>
            <person name="Heidler von Heilborn D."/>
        </authorList>
    </citation>
    <scope>NUCLEOTIDE SEQUENCE [LARGE SCALE GENOMIC DNA]</scope>
    <source>
        <strain evidence="2">S8-3T</strain>
    </source>
</reference>
<evidence type="ECO:0000313" key="1">
    <source>
        <dbReference type="EMBL" id="QNQ09636.1"/>
    </source>
</evidence>
<dbReference type="AlphaFoldDB" id="A0A7H0LIY3"/>
<accession>A0A7H0LIY3</accession>